<keyword evidence="2" id="KW-0472">Membrane</keyword>
<evidence type="ECO:0000313" key="3">
    <source>
        <dbReference type="EMBL" id="CAD8515752.1"/>
    </source>
</evidence>
<evidence type="ECO:0000256" key="2">
    <source>
        <dbReference type="SAM" id="Phobius"/>
    </source>
</evidence>
<keyword evidence="2" id="KW-1133">Transmembrane helix</keyword>
<name>A0A7S0NIE0_MICPS</name>
<feature type="region of interest" description="Disordered" evidence="1">
    <location>
        <begin position="1"/>
        <end position="142"/>
    </location>
</feature>
<reference evidence="3" key="1">
    <citation type="submission" date="2021-01" db="EMBL/GenBank/DDBJ databases">
        <authorList>
            <person name="Corre E."/>
            <person name="Pelletier E."/>
            <person name="Niang G."/>
            <person name="Scheremetjew M."/>
            <person name="Finn R."/>
            <person name="Kale V."/>
            <person name="Holt S."/>
            <person name="Cochrane G."/>
            <person name="Meng A."/>
            <person name="Brown T."/>
            <person name="Cohen L."/>
        </authorList>
    </citation>
    <scope>NUCLEOTIDE SEQUENCE</scope>
    <source>
        <strain evidence="3">CCMP1723</strain>
    </source>
</reference>
<accession>A0A7S0NIE0</accession>
<organism evidence="3">
    <name type="scientific">Micromonas pusilla</name>
    <name type="common">Picoplanktonic green alga</name>
    <name type="synonym">Chromulina pusilla</name>
    <dbReference type="NCBI Taxonomy" id="38833"/>
    <lineage>
        <taxon>Eukaryota</taxon>
        <taxon>Viridiplantae</taxon>
        <taxon>Chlorophyta</taxon>
        <taxon>Mamiellophyceae</taxon>
        <taxon>Mamiellales</taxon>
        <taxon>Mamiellaceae</taxon>
        <taxon>Micromonas</taxon>
    </lineage>
</organism>
<protein>
    <submittedName>
        <fullName evidence="3">Uncharacterized protein</fullName>
    </submittedName>
</protein>
<gene>
    <name evidence="3" type="ORF">MCOM1403_LOCUS3177</name>
</gene>
<proteinExistence type="predicted"/>
<evidence type="ECO:0000256" key="1">
    <source>
        <dbReference type="SAM" id="MobiDB-lite"/>
    </source>
</evidence>
<dbReference type="AlphaFoldDB" id="A0A7S0NIE0"/>
<feature type="compositionally biased region" description="Basic and acidic residues" evidence="1">
    <location>
        <begin position="458"/>
        <end position="471"/>
    </location>
</feature>
<dbReference type="InterPro" id="IPR021830">
    <property type="entry name" value="DUF3422"/>
</dbReference>
<feature type="region of interest" description="Disordered" evidence="1">
    <location>
        <begin position="444"/>
        <end position="530"/>
    </location>
</feature>
<sequence length="812" mass="89694">MASVPALAPRASPGWSARATGPARLRPSLRTKQNSAVASGGGGGFRPATRRAPPPLAPSLAPRVGGGAPLRPASAVGGRGKSPRVQTTAPPRPDTATNSRPGNETAEGKGSEKSATGSDASNPEKAEKTQSPSVEEAPRCSISIDRGLGLRRALSDETQSRPFQPLGGEVLHIGWLRTSEDGKVSRAEGESDRDCLELLLKHHTVDSERQEEILDRVVRGWSDVTLTLGDGYYCRLQRFSEFDTLTLSGPGNPEEPLSRAVRPWQWMLPEGWLATVPGKVFLCAHVVVRNTDTEDSLLVDENDLWNELQMVSNAVGWERRDRGYAEGETSRSAARDEALTAIAEMVTSDEEDMPAVLEWDSGSGSYDPDPGSLTEEERAKLTWFQLAERQAEIGKKKSASEAVPVSVRGQGTGRRSMLPIIVTEQCIEEGGTVDECIEQAFTEEEVLPPELKPKKQRRNGESHGHRAEKKPEKRVRKYAGFGTDRWQRQQRDKRKKEAKRHQMEEISETVDGAIGGPRSDPSTVPPQWQRWGSQLESSRIVAFAAGGGVRFYANYHLDNEGGMSCVLLAPRGASVVRAARQLQRFFTIEQYRLIILQRLPGAKSMYPRLSKLEHQYETLSQSIRRMNEGSGPKGGVVQRIGRQWRGDRRRQTQEFLEKITELEQATAQELARAKSEAATSRAYADIIVTRFEEADYKPLGGEVRFLPPFVRKRLDPAVSTIFSVAERAQILSDALERTNALLQATVNVRLQLNYERLSLYALIFTVISVFATLVTSVTTPGPMQDIFHWLMARVVRPLMKPIAMATAKLAGL</sequence>
<feature type="compositionally biased region" description="Polar residues" evidence="1">
    <location>
        <begin position="520"/>
        <end position="530"/>
    </location>
</feature>
<feature type="compositionally biased region" description="Polar residues" evidence="1">
    <location>
        <begin position="84"/>
        <end position="102"/>
    </location>
</feature>
<dbReference type="Pfam" id="PF11902">
    <property type="entry name" value="DUF3422"/>
    <property type="match status" value="2"/>
</dbReference>
<feature type="transmembrane region" description="Helical" evidence="2">
    <location>
        <begin position="757"/>
        <end position="777"/>
    </location>
</feature>
<dbReference type="EMBL" id="HBEQ01004064">
    <property type="protein sequence ID" value="CAD8515752.1"/>
    <property type="molecule type" value="Transcribed_RNA"/>
</dbReference>
<keyword evidence="2" id="KW-0812">Transmembrane</keyword>